<evidence type="ECO:0000313" key="1">
    <source>
        <dbReference type="EMBL" id="GFS88558.1"/>
    </source>
</evidence>
<gene>
    <name evidence="1" type="ORF">NPIL_468971</name>
</gene>
<dbReference type="AlphaFoldDB" id="A0A8X6TAV9"/>
<evidence type="ECO:0000313" key="2">
    <source>
        <dbReference type="Proteomes" id="UP000887013"/>
    </source>
</evidence>
<dbReference type="Proteomes" id="UP000887013">
    <property type="component" value="Unassembled WGS sequence"/>
</dbReference>
<organism evidence="1 2">
    <name type="scientific">Nephila pilipes</name>
    <name type="common">Giant wood spider</name>
    <name type="synonym">Nephila maculata</name>
    <dbReference type="NCBI Taxonomy" id="299642"/>
    <lineage>
        <taxon>Eukaryota</taxon>
        <taxon>Metazoa</taxon>
        <taxon>Ecdysozoa</taxon>
        <taxon>Arthropoda</taxon>
        <taxon>Chelicerata</taxon>
        <taxon>Arachnida</taxon>
        <taxon>Araneae</taxon>
        <taxon>Araneomorphae</taxon>
        <taxon>Entelegynae</taxon>
        <taxon>Araneoidea</taxon>
        <taxon>Nephilidae</taxon>
        <taxon>Nephila</taxon>
    </lineage>
</organism>
<name>A0A8X6TAV9_NEPPI</name>
<dbReference type="EMBL" id="BMAW01004382">
    <property type="protein sequence ID" value="GFS88558.1"/>
    <property type="molecule type" value="Genomic_DNA"/>
</dbReference>
<keyword evidence="2" id="KW-1185">Reference proteome</keyword>
<sequence length="125" mass="14975">MSLIPASLGKDKRISHIQQQFRIPAERLLDLVMKEQTIMRTNKYLSSFTPSALVLLRQYRQDKVLEEDRLLRRLLFTMLLIKTTVVKNEYFCVVLLKRKRQCIVISFKMQNMFQTYERSVTKCDR</sequence>
<reference evidence="1" key="1">
    <citation type="submission" date="2020-08" db="EMBL/GenBank/DDBJ databases">
        <title>Multicomponent nature underlies the extraordinary mechanical properties of spider dragline silk.</title>
        <authorList>
            <person name="Kono N."/>
            <person name="Nakamura H."/>
            <person name="Mori M."/>
            <person name="Yoshida Y."/>
            <person name="Ohtoshi R."/>
            <person name="Malay A.D."/>
            <person name="Moran D.A.P."/>
            <person name="Tomita M."/>
            <person name="Numata K."/>
            <person name="Arakawa K."/>
        </authorList>
    </citation>
    <scope>NUCLEOTIDE SEQUENCE</scope>
</reference>
<proteinExistence type="predicted"/>
<protein>
    <submittedName>
        <fullName evidence="1">Uncharacterized protein</fullName>
    </submittedName>
</protein>
<accession>A0A8X6TAV9</accession>
<comment type="caution">
    <text evidence="1">The sequence shown here is derived from an EMBL/GenBank/DDBJ whole genome shotgun (WGS) entry which is preliminary data.</text>
</comment>